<gene>
    <name evidence="1" type="ORF">CA54_08000</name>
</gene>
<sequence length="60" mass="6604">MRPAQENQTHLHPSLLPTAYCLLPTAYWLLPTAYCLLPTGHQPPATPPYPTAAFTFADPV</sequence>
<protein>
    <submittedName>
        <fullName evidence="1">Uncharacterized protein</fullName>
    </submittedName>
</protein>
<evidence type="ECO:0000313" key="2">
    <source>
        <dbReference type="Proteomes" id="UP000320735"/>
    </source>
</evidence>
<keyword evidence="2" id="KW-1185">Reference proteome</keyword>
<dbReference type="EMBL" id="SJPP01000001">
    <property type="protein sequence ID" value="TWU11984.1"/>
    <property type="molecule type" value="Genomic_DNA"/>
</dbReference>
<accession>A0A5C6BN68</accession>
<dbReference type="AlphaFoldDB" id="A0A5C6BN68"/>
<dbReference type="Proteomes" id="UP000320735">
    <property type="component" value="Unassembled WGS sequence"/>
</dbReference>
<reference evidence="1 2" key="1">
    <citation type="submission" date="2019-02" db="EMBL/GenBank/DDBJ databases">
        <title>Deep-cultivation of Planctomycetes and their phenomic and genomic characterization uncovers novel biology.</title>
        <authorList>
            <person name="Wiegand S."/>
            <person name="Jogler M."/>
            <person name="Boedeker C."/>
            <person name="Pinto D."/>
            <person name="Vollmers J."/>
            <person name="Rivas-Marin E."/>
            <person name="Kohn T."/>
            <person name="Peeters S.H."/>
            <person name="Heuer A."/>
            <person name="Rast P."/>
            <person name="Oberbeckmann S."/>
            <person name="Bunk B."/>
            <person name="Jeske O."/>
            <person name="Meyerdierks A."/>
            <person name="Storesund J.E."/>
            <person name="Kallscheuer N."/>
            <person name="Luecker S."/>
            <person name="Lage O.M."/>
            <person name="Pohl T."/>
            <person name="Merkel B.J."/>
            <person name="Hornburger P."/>
            <person name="Mueller R.-W."/>
            <person name="Bruemmer F."/>
            <person name="Labrenz M."/>
            <person name="Spormann A.M."/>
            <person name="Op Den Camp H."/>
            <person name="Overmann J."/>
            <person name="Amann R."/>
            <person name="Jetten M.S.M."/>
            <person name="Mascher T."/>
            <person name="Medema M.H."/>
            <person name="Devos D.P."/>
            <person name="Kaster A.-K."/>
            <person name="Ovreas L."/>
            <person name="Rohde M."/>
            <person name="Galperin M.Y."/>
            <person name="Jogler C."/>
        </authorList>
    </citation>
    <scope>NUCLEOTIDE SEQUENCE [LARGE SCALE GENOMIC DNA]</scope>
    <source>
        <strain evidence="1 2">CA54</strain>
    </source>
</reference>
<comment type="caution">
    <text evidence="1">The sequence shown here is derived from an EMBL/GenBank/DDBJ whole genome shotgun (WGS) entry which is preliminary data.</text>
</comment>
<evidence type="ECO:0000313" key="1">
    <source>
        <dbReference type="EMBL" id="TWU11984.1"/>
    </source>
</evidence>
<organism evidence="1 2">
    <name type="scientific">Symmachiella macrocystis</name>
    <dbReference type="NCBI Taxonomy" id="2527985"/>
    <lineage>
        <taxon>Bacteria</taxon>
        <taxon>Pseudomonadati</taxon>
        <taxon>Planctomycetota</taxon>
        <taxon>Planctomycetia</taxon>
        <taxon>Planctomycetales</taxon>
        <taxon>Planctomycetaceae</taxon>
        <taxon>Symmachiella</taxon>
    </lineage>
</organism>
<proteinExistence type="predicted"/>
<name>A0A5C6BN68_9PLAN</name>